<name>A0A2P8HFR1_9BACI</name>
<dbReference type="InterPro" id="IPR010897">
    <property type="entry name" value="Spore_II_P"/>
</dbReference>
<accession>A0A2P8HFR1</accession>
<reference evidence="3 4" key="1">
    <citation type="submission" date="2018-03" db="EMBL/GenBank/DDBJ databases">
        <title>Genomic Encyclopedia of Type Strains, Phase III (KMG-III): the genomes of soil and plant-associated and newly described type strains.</title>
        <authorList>
            <person name="Whitman W."/>
        </authorList>
    </citation>
    <scope>NUCLEOTIDE SEQUENCE [LARGE SCALE GENOMIC DNA]</scope>
    <source>
        <strain evidence="3 4">CGMCC 1.07653</strain>
    </source>
</reference>
<keyword evidence="2" id="KW-0812">Transmembrane</keyword>
<proteinExistence type="predicted"/>
<feature type="region of interest" description="Disordered" evidence="1">
    <location>
        <begin position="148"/>
        <end position="171"/>
    </location>
</feature>
<dbReference type="NCBIfam" id="TIGR02867">
    <property type="entry name" value="spore_II_P"/>
    <property type="match status" value="1"/>
</dbReference>
<evidence type="ECO:0000313" key="3">
    <source>
        <dbReference type="EMBL" id="PSL45040.1"/>
    </source>
</evidence>
<sequence length="378" mass="42664">MEKQRSWQGVTVHYSVVKQWLFTAGCSCFFIFLLIAVLTSFDHNRHLSSSLLHEWTNEMQVDMLASWYGLENRYMQEEMPEVALPSPAHSMFQLVTTVNVNDPRTFLGNEIPGFVLYDGRIAVAGEGTDITNMTVESAPPMEELMKEREAVADEQESEGEEEKEVTSPSEDPIAHIIHSHSRESFFPELEEGANVAFHAEQNITLVGERLGQRLEELGIGSEVDKADIEQKLQDRGLDFADSYDVSRPLVEEAKEESDTLEMFFDVHRDSQPRDVTTVTINGEVYARTFFVIGENHADYEKNLAMAEELHHILEDTHPGLSRGVIVKGGRGSNGRYNQDLSPQSVLIEIGGVENTLEEAYRSADVMAEAIHTYYKEDD</sequence>
<gene>
    <name evidence="3" type="ORF">B0H94_10745</name>
</gene>
<dbReference type="EMBL" id="PYAV01000007">
    <property type="protein sequence ID" value="PSL45040.1"/>
    <property type="molecule type" value="Genomic_DNA"/>
</dbReference>
<dbReference type="Proteomes" id="UP000242310">
    <property type="component" value="Unassembled WGS sequence"/>
</dbReference>
<keyword evidence="4" id="KW-1185">Reference proteome</keyword>
<dbReference type="RefSeq" id="WP_181315312.1">
    <property type="nucleotide sequence ID" value="NZ_PYAV01000007.1"/>
</dbReference>
<feature type="transmembrane region" description="Helical" evidence="2">
    <location>
        <begin position="20"/>
        <end position="41"/>
    </location>
</feature>
<comment type="caution">
    <text evidence="3">The sequence shown here is derived from an EMBL/GenBank/DDBJ whole genome shotgun (WGS) entry which is preliminary data.</text>
</comment>
<organism evidence="3 4">
    <name type="scientific">Salsuginibacillus halophilus</name>
    <dbReference type="NCBI Taxonomy" id="517424"/>
    <lineage>
        <taxon>Bacteria</taxon>
        <taxon>Bacillati</taxon>
        <taxon>Bacillota</taxon>
        <taxon>Bacilli</taxon>
        <taxon>Bacillales</taxon>
        <taxon>Bacillaceae</taxon>
        <taxon>Salsuginibacillus</taxon>
    </lineage>
</organism>
<dbReference type="Pfam" id="PF07454">
    <property type="entry name" value="SpoIIP"/>
    <property type="match status" value="1"/>
</dbReference>
<dbReference type="SUPFAM" id="SSF53187">
    <property type="entry name" value="Zn-dependent exopeptidases"/>
    <property type="match status" value="1"/>
</dbReference>
<keyword evidence="2" id="KW-1133">Transmembrane helix</keyword>
<dbReference type="AlphaFoldDB" id="A0A2P8HFR1"/>
<protein>
    <submittedName>
        <fullName evidence="3">Stage II sporulation protein P</fullName>
    </submittedName>
</protein>
<keyword evidence="2" id="KW-0472">Membrane</keyword>
<feature type="compositionally biased region" description="Acidic residues" evidence="1">
    <location>
        <begin position="152"/>
        <end position="163"/>
    </location>
</feature>
<evidence type="ECO:0000256" key="1">
    <source>
        <dbReference type="SAM" id="MobiDB-lite"/>
    </source>
</evidence>
<evidence type="ECO:0000256" key="2">
    <source>
        <dbReference type="SAM" id="Phobius"/>
    </source>
</evidence>
<evidence type="ECO:0000313" key="4">
    <source>
        <dbReference type="Proteomes" id="UP000242310"/>
    </source>
</evidence>